<dbReference type="STRING" id="6573.A0A210PI19"/>
<dbReference type="PANTHER" id="PTHR11567:SF202">
    <property type="entry name" value="LYSOPHOSPHATIDIC ACID PHOSPHATASE TYPE 6"/>
    <property type="match status" value="1"/>
</dbReference>
<dbReference type="CDD" id="cd07061">
    <property type="entry name" value="HP_HAP_like"/>
    <property type="match status" value="1"/>
</dbReference>
<name>A0A210PI19_MIZYE</name>
<dbReference type="SUPFAM" id="SSF53254">
    <property type="entry name" value="Phosphoglycerate mutase-like"/>
    <property type="match status" value="1"/>
</dbReference>
<accession>A0A210PI19</accession>
<sequence>MSWKIVTGYGVFGAAICSCTAKTLLDTNDAKVREGVASDQNTEQALRNTLTLKQAQVFFRHGARTTIHTIPKLAEANYDAKIFMHPLPHTLFDLDMVDLATGGPKTKSRLDEHYAKKKLLGGSVAGQLTTLGQQQCFMLGQKLKQDYIEGANLITEDYDPNTVFGRSTNIKRTIESLRCVMAGMFGVSNLQKIAPVKVYISDQQSEVLFPNLHNCHVLTQNNHSVLFHMGDKPEYQPERLKLEKAFGVNFKDHVGLNFVGMRDDLVARKAHGFPIPSHALPLWDTIELMASKMIYAAFCGQHKAERNVVMRLATGPLMTMVMDNIEDLEENKGNAKKLFLFATHDSTLVGMLGLLDIWDNIWPPYSADIRFELYENQNKEKFIQVLYMGKPMKVRGCDSTLCSLKQFREAMKPFMIRKDELNSICSSDILEQIDKEIKEEEKGEIQTEEVQEQSETPAGM</sequence>
<dbReference type="Pfam" id="PF00328">
    <property type="entry name" value="His_Phos_2"/>
    <property type="match status" value="2"/>
</dbReference>
<dbReference type="PROSITE" id="PS51257">
    <property type="entry name" value="PROKAR_LIPOPROTEIN"/>
    <property type="match status" value="1"/>
</dbReference>
<comment type="caution">
    <text evidence="3">The sequence shown here is derived from an EMBL/GenBank/DDBJ whole genome shotgun (WGS) entry which is preliminary data.</text>
</comment>
<dbReference type="OrthoDB" id="10257284at2759"/>
<evidence type="ECO:0000313" key="3">
    <source>
        <dbReference type="EMBL" id="OWF36130.1"/>
    </source>
</evidence>
<feature type="region of interest" description="Disordered" evidence="2">
    <location>
        <begin position="439"/>
        <end position="460"/>
    </location>
</feature>
<dbReference type="InterPro" id="IPR000560">
    <property type="entry name" value="His_Pase_clade-2"/>
</dbReference>
<proteinExistence type="inferred from homology"/>
<evidence type="ECO:0000313" key="4">
    <source>
        <dbReference type="Proteomes" id="UP000242188"/>
    </source>
</evidence>
<evidence type="ECO:0000256" key="2">
    <source>
        <dbReference type="SAM" id="MobiDB-lite"/>
    </source>
</evidence>
<comment type="similarity">
    <text evidence="1">Belongs to the histidine acid phosphatase family.</text>
</comment>
<reference evidence="3 4" key="1">
    <citation type="journal article" date="2017" name="Nat. Ecol. Evol.">
        <title>Scallop genome provides insights into evolution of bilaterian karyotype and development.</title>
        <authorList>
            <person name="Wang S."/>
            <person name="Zhang J."/>
            <person name="Jiao W."/>
            <person name="Li J."/>
            <person name="Xun X."/>
            <person name="Sun Y."/>
            <person name="Guo X."/>
            <person name="Huan P."/>
            <person name="Dong B."/>
            <person name="Zhang L."/>
            <person name="Hu X."/>
            <person name="Sun X."/>
            <person name="Wang J."/>
            <person name="Zhao C."/>
            <person name="Wang Y."/>
            <person name="Wang D."/>
            <person name="Huang X."/>
            <person name="Wang R."/>
            <person name="Lv J."/>
            <person name="Li Y."/>
            <person name="Zhang Z."/>
            <person name="Liu B."/>
            <person name="Lu W."/>
            <person name="Hui Y."/>
            <person name="Liang J."/>
            <person name="Zhou Z."/>
            <person name="Hou R."/>
            <person name="Li X."/>
            <person name="Liu Y."/>
            <person name="Li H."/>
            <person name="Ning X."/>
            <person name="Lin Y."/>
            <person name="Zhao L."/>
            <person name="Xing Q."/>
            <person name="Dou J."/>
            <person name="Li Y."/>
            <person name="Mao J."/>
            <person name="Guo H."/>
            <person name="Dou H."/>
            <person name="Li T."/>
            <person name="Mu C."/>
            <person name="Jiang W."/>
            <person name="Fu Q."/>
            <person name="Fu X."/>
            <person name="Miao Y."/>
            <person name="Liu J."/>
            <person name="Yu Q."/>
            <person name="Li R."/>
            <person name="Liao H."/>
            <person name="Li X."/>
            <person name="Kong Y."/>
            <person name="Jiang Z."/>
            <person name="Chourrout D."/>
            <person name="Li R."/>
            <person name="Bao Z."/>
        </authorList>
    </citation>
    <scope>NUCLEOTIDE SEQUENCE [LARGE SCALE GENOMIC DNA]</scope>
    <source>
        <strain evidence="3 4">PY_sf001</strain>
    </source>
</reference>
<dbReference type="GO" id="GO:0016791">
    <property type="term" value="F:phosphatase activity"/>
    <property type="evidence" value="ECO:0007669"/>
    <property type="project" value="TreeGrafter"/>
</dbReference>
<dbReference type="Proteomes" id="UP000242188">
    <property type="component" value="Unassembled WGS sequence"/>
</dbReference>
<gene>
    <name evidence="3" type="ORF">KP79_PYT22590</name>
</gene>
<dbReference type="InterPro" id="IPR029033">
    <property type="entry name" value="His_PPase_superfam"/>
</dbReference>
<dbReference type="PANTHER" id="PTHR11567">
    <property type="entry name" value="ACID PHOSPHATASE-RELATED"/>
    <property type="match status" value="1"/>
</dbReference>
<dbReference type="Gene3D" id="3.40.50.1240">
    <property type="entry name" value="Phosphoglycerate mutase-like"/>
    <property type="match status" value="1"/>
</dbReference>
<dbReference type="InterPro" id="IPR050645">
    <property type="entry name" value="Histidine_acid_phosphatase"/>
</dbReference>
<evidence type="ECO:0000256" key="1">
    <source>
        <dbReference type="ARBA" id="ARBA00005375"/>
    </source>
</evidence>
<protein>
    <submittedName>
        <fullName evidence="3">Lysophosphatidic acid phosphatase type 6</fullName>
    </submittedName>
</protein>
<organism evidence="3 4">
    <name type="scientific">Mizuhopecten yessoensis</name>
    <name type="common">Japanese scallop</name>
    <name type="synonym">Patinopecten yessoensis</name>
    <dbReference type="NCBI Taxonomy" id="6573"/>
    <lineage>
        <taxon>Eukaryota</taxon>
        <taxon>Metazoa</taxon>
        <taxon>Spiralia</taxon>
        <taxon>Lophotrochozoa</taxon>
        <taxon>Mollusca</taxon>
        <taxon>Bivalvia</taxon>
        <taxon>Autobranchia</taxon>
        <taxon>Pteriomorphia</taxon>
        <taxon>Pectinida</taxon>
        <taxon>Pectinoidea</taxon>
        <taxon>Pectinidae</taxon>
        <taxon>Mizuhopecten</taxon>
    </lineage>
</organism>
<dbReference type="AlphaFoldDB" id="A0A210PI19"/>
<keyword evidence="4" id="KW-1185">Reference proteome</keyword>
<dbReference type="EMBL" id="NEDP02076672">
    <property type="protein sequence ID" value="OWF36130.1"/>
    <property type="molecule type" value="Genomic_DNA"/>
</dbReference>